<evidence type="ECO:0000256" key="1">
    <source>
        <dbReference type="SAM" id="MobiDB-lite"/>
    </source>
</evidence>
<organism evidence="2 3">
    <name type="scientific">Compostibacter hankyongensis</name>
    <dbReference type="NCBI Taxonomy" id="1007089"/>
    <lineage>
        <taxon>Bacteria</taxon>
        <taxon>Pseudomonadati</taxon>
        <taxon>Bacteroidota</taxon>
        <taxon>Chitinophagia</taxon>
        <taxon>Chitinophagales</taxon>
        <taxon>Chitinophagaceae</taxon>
        <taxon>Compostibacter</taxon>
    </lineage>
</organism>
<evidence type="ECO:0000313" key="3">
    <source>
        <dbReference type="Proteomes" id="UP001501207"/>
    </source>
</evidence>
<dbReference type="EMBL" id="BAABFN010000007">
    <property type="protein sequence ID" value="GAA4316105.1"/>
    <property type="molecule type" value="Genomic_DNA"/>
</dbReference>
<name>A0ABP8G3F3_9BACT</name>
<evidence type="ECO:0000313" key="2">
    <source>
        <dbReference type="EMBL" id="GAA4316105.1"/>
    </source>
</evidence>
<accession>A0ABP8G3F3</accession>
<feature type="region of interest" description="Disordered" evidence="1">
    <location>
        <begin position="1"/>
        <end position="24"/>
    </location>
</feature>
<comment type="caution">
    <text evidence="2">The sequence shown here is derived from an EMBL/GenBank/DDBJ whole genome shotgun (WGS) entry which is preliminary data.</text>
</comment>
<protein>
    <submittedName>
        <fullName evidence="2">Uncharacterized protein</fullName>
    </submittedName>
</protein>
<gene>
    <name evidence="2" type="ORF">GCM10023143_27840</name>
</gene>
<keyword evidence="3" id="KW-1185">Reference proteome</keyword>
<sequence length="104" mass="11373">MLEIDTRAVAGADDGSGHVPAVGKRKMKGMPGKIRFSGIAQADIMNGKAGGQYGEEVAGSQVLQPFPGMLYRRFRRYDLVKIVSCFRDAPNSYLCVRINLYSSD</sequence>
<reference evidence="3" key="1">
    <citation type="journal article" date="2019" name="Int. J. Syst. Evol. Microbiol.">
        <title>The Global Catalogue of Microorganisms (GCM) 10K type strain sequencing project: providing services to taxonomists for standard genome sequencing and annotation.</title>
        <authorList>
            <consortium name="The Broad Institute Genomics Platform"/>
            <consortium name="The Broad Institute Genome Sequencing Center for Infectious Disease"/>
            <person name="Wu L."/>
            <person name="Ma J."/>
        </authorList>
    </citation>
    <scope>NUCLEOTIDE SEQUENCE [LARGE SCALE GENOMIC DNA]</scope>
    <source>
        <strain evidence="3">JCM 17664</strain>
    </source>
</reference>
<proteinExistence type="predicted"/>
<dbReference type="Proteomes" id="UP001501207">
    <property type="component" value="Unassembled WGS sequence"/>
</dbReference>